<accession>A0A8K0UUB5</accession>
<dbReference type="PROSITE" id="PS50014">
    <property type="entry name" value="BROMODOMAIN_2"/>
    <property type="match status" value="1"/>
</dbReference>
<proteinExistence type="predicted"/>
<dbReference type="GO" id="GO:0006357">
    <property type="term" value="P:regulation of transcription by RNA polymerase II"/>
    <property type="evidence" value="ECO:0007669"/>
    <property type="project" value="TreeGrafter"/>
</dbReference>
<dbReference type="GO" id="GO:0006325">
    <property type="term" value="P:chromatin organization"/>
    <property type="evidence" value="ECO:0007669"/>
    <property type="project" value="UniProtKB-ARBA"/>
</dbReference>
<dbReference type="PANTHER" id="PTHR47343">
    <property type="entry name" value="TRANSCRIPTIONAL ACTIVATOR SPT7"/>
    <property type="match status" value="1"/>
</dbReference>
<keyword evidence="1 2" id="KW-0103">Bromodomain</keyword>
<keyword evidence="6" id="KW-1185">Reference proteome</keyword>
<dbReference type="Proteomes" id="UP000813824">
    <property type="component" value="Unassembled WGS sequence"/>
</dbReference>
<comment type="caution">
    <text evidence="5">The sequence shown here is derived from an EMBL/GenBank/DDBJ whole genome shotgun (WGS) entry which is preliminary data.</text>
</comment>
<dbReference type="Pfam" id="PF00439">
    <property type="entry name" value="Bromodomain"/>
    <property type="match status" value="1"/>
</dbReference>
<dbReference type="InterPro" id="IPR001487">
    <property type="entry name" value="Bromodomain"/>
</dbReference>
<feature type="compositionally biased region" description="Gly residues" evidence="3">
    <location>
        <begin position="766"/>
        <end position="781"/>
    </location>
</feature>
<feature type="region of interest" description="Disordered" evidence="3">
    <location>
        <begin position="671"/>
        <end position="831"/>
    </location>
</feature>
<dbReference type="GO" id="GO:0005198">
    <property type="term" value="F:structural molecule activity"/>
    <property type="evidence" value="ECO:0007669"/>
    <property type="project" value="TreeGrafter"/>
</dbReference>
<dbReference type="InterPro" id="IPR036427">
    <property type="entry name" value="Bromodomain-like_sf"/>
</dbReference>
<feature type="region of interest" description="Disordered" evidence="3">
    <location>
        <begin position="278"/>
        <end position="316"/>
    </location>
</feature>
<evidence type="ECO:0000313" key="6">
    <source>
        <dbReference type="Proteomes" id="UP000813824"/>
    </source>
</evidence>
<dbReference type="PANTHER" id="PTHR47343:SF1">
    <property type="entry name" value="TRANSCRIPTIONAL ACTIVATOR SPT7"/>
    <property type="match status" value="1"/>
</dbReference>
<evidence type="ECO:0000256" key="1">
    <source>
        <dbReference type="ARBA" id="ARBA00023117"/>
    </source>
</evidence>
<evidence type="ECO:0000256" key="3">
    <source>
        <dbReference type="SAM" id="MobiDB-lite"/>
    </source>
</evidence>
<feature type="compositionally biased region" description="Polar residues" evidence="3">
    <location>
        <begin position="347"/>
        <end position="365"/>
    </location>
</feature>
<evidence type="ECO:0000313" key="5">
    <source>
        <dbReference type="EMBL" id="KAH8103455.1"/>
    </source>
</evidence>
<dbReference type="InterPro" id="IPR009072">
    <property type="entry name" value="Histone-fold"/>
</dbReference>
<dbReference type="PRINTS" id="PR00503">
    <property type="entry name" value="BROMODOMAIN"/>
</dbReference>
<dbReference type="SMART" id="SM00297">
    <property type="entry name" value="BROMO"/>
    <property type="match status" value="1"/>
</dbReference>
<dbReference type="EMBL" id="JAEVFJ010000007">
    <property type="protein sequence ID" value="KAH8103455.1"/>
    <property type="molecule type" value="Genomic_DNA"/>
</dbReference>
<dbReference type="PROSITE" id="PS00633">
    <property type="entry name" value="BROMODOMAIN_1"/>
    <property type="match status" value="1"/>
</dbReference>
<dbReference type="Gene3D" id="1.10.20.10">
    <property type="entry name" value="Histone, subunit A"/>
    <property type="match status" value="1"/>
</dbReference>
<gene>
    <name evidence="5" type="ORF">BXZ70DRAFT_925723</name>
</gene>
<evidence type="ECO:0000259" key="4">
    <source>
        <dbReference type="PROSITE" id="PS50014"/>
    </source>
</evidence>
<organism evidence="5 6">
    <name type="scientific">Cristinia sonorae</name>
    <dbReference type="NCBI Taxonomy" id="1940300"/>
    <lineage>
        <taxon>Eukaryota</taxon>
        <taxon>Fungi</taxon>
        <taxon>Dikarya</taxon>
        <taxon>Basidiomycota</taxon>
        <taxon>Agaricomycotina</taxon>
        <taxon>Agaricomycetes</taxon>
        <taxon>Agaricomycetidae</taxon>
        <taxon>Agaricales</taxon>
        <taxon>Pleurotineae</taxon>
        <taxon>Stephanosporaceae</taxon>
        <taxon>Cristinia</taxon>
    </lineage>
</organism>
<feature type="compositionally biased region" description="Basic and acidic residues" evidence="3">
    <location>
        <begin position="282"/>
        <end position="296"/>
    </location>
</feature>
<feature type="compositionally biased region" description="Pro residues" evidence="3">
    <location>
        <begin position="691"/>
        <end position="708"/>
    </location>
</feature>
<evidence type="ECO:0000256" key="2">
    <source>
        <dbReference type="PROSITE-ProRule" id="PRU00035"/>
    </source>
</evidence>
<dbReference type="InterPro" id="IPR037782">
    <property type="entry name" value="Spt7"/>
</dbReference>
<dbReference type="AlphaFoldDB" id="A0A8K0UUB5"/>
<name>A0A8K0UUB5_9AGAR</name>
<sequence>MNNLIRTLTELQSNSAHQSDLKLLLTTVRDARRHTLDTKLADPFYDSLEGLLHDLRTVTIDNRDAEAFLKPVPRTEYPDYYDVIATPMDLQTMLKKVKAKHYKSKREFQDDLELIRSNCFQYNAAENHPLRLCVTRLKAKAERLLKYITDRKDRTEPIIPGDITARGRGITPKVNGTSLNGFVGVARTRSVAQSKSPSPMKALSDSDPQFRRDLPFPETLAIVRSQAGMTTFRQLDKELDDRLASLKLENDDRGEWEASLEERLRGFAATTRGEEVEAEGDVSLRTHDGDIGEKRKLNGVVDNRPRKRSRMSPEGPEDVIDLWWDAMRSDELIGNGLPTLRHASSDPVDNSSAPHPSPSHRQASQPRKKRRKKSDVAQPGTLLYHMNNNIKTMRKIRTTHAKFAILNLTNEDGNVQPSELLPPSEDVDEVIDEKPWRTRGSGIDIGPENADECLHWAGSKILEHAGFQGSSKMALDVLSGVAADFFLNIGRTIRFLSEKHANRMSGEEIILHTLFESGIARVTELERYVKDDVVRYGARLAELEKKLSNAYSDATTVEAWDDDVLFKEEDEEEEGEFVMGNFADSFGEDFLGLRELGIAAEFGLSSLSVPKKLLKGKSKGTKEELSAAKPSEPPLPFPLPPPFIPIDSENVENQIGLLKPYYQERLAALAAQQPPTQSRAPAPPTNGTNGLPPPGVGYPVPTPYPPQTPVAAPIVLPDDLPSPAHTKLGPLGQVTKSTAAAGGSKKKSKAKAKPDPGGNADLASINGGGSVIDGYGDGGVGLETPASTPYAHLPSESPKKPKPGTGAGSGKKKSGKGDAPPIPAPVLVASA</sequence>
<dbReference type="SUPFAM" id="SSF47370">
    <property type="entry name" value="Bromodomain"/>
    <property type="match status" value="1"/>
</dbReference>
<dbReference type="CDD" id="cd22927">
    <property type="entry name" value="HFD_SPT7"/>
    <property type="match status" value="1"/>
</dbReference>
<dbReference type="GO" id="GO:0046982">
    <property type="term" value="F:protein heterodimerization activity"/>
    <property type="evidence" value="ECO:0007669"/>
    <property type="project" value="InterPro"/>
</dbReference>
<dbReference type="InterPro" id="IPR018359">
    <property type="entry name" value="Bromodomain_CS"/>
</dbReference>
<dbReference type="GO" id="GO:0000124">
    <property type="term" value="C:SAGA complex"/>
    <property type="evidence" value="ECO:0007669"/>
    <property type="project" value="InterPro"/>
</dbReference>
<protein>
    <recommendedName>
        <fullName evidence="4">Bromo domain-containing protein</fullName>
    </recommendedName>
</protein>
<dbReference type="Gene3D" id="1.20.920.10">
    <property type="entry name" value="Bromodomain-like"/>
    <property type="match status" value="1"/>
</dbReference>
<feature type="region of interest" description="Disordered" evidence="3">
    <location>
        <begin position="335"/>
        <end position="382"/>
    </location>
</feature>
<dbReference type="GO" id="GO:0046695">
    <property type="term" value="C:SLIK (SAGA-like) complex"/>
    <property type="evidence" value="ECO:0007669"/>
    <property type="project" value="InterPro"/>
</dbReference>
<reference evidence="5" key="1">
    <citation type="journal article" date="2021" name="New Phytol.">
        <title>Evolutionary innovations through gain and loss of genes in the ectomycorrhizal Boletales.</title>
        <authorList>
            <person name="Wu G."/>
            <person name="Miyauchi S."/>
            <person name="Morin E."/>
            <person name="Kuo A."/>
            <person name="Drula E."/>
            <person name="Varga T."/>
            <person name="Kohler A."/>
            <person name="Feng B."/>
            <person name="Cao Y."/>
            <person name="Lipzen A."/>
            <person name="Daum C."/>
            <person name="Hundley H."/>
            <person name="Pangilinan J."/>
            <person name="Johnson J."/>
            <person name="Barry K."/>
            <person name="LaButti K."/>
            <person name="Ng V."/>
            <person name="Ahrendt S."/>
            <person name="Min B."/>
            <person name="Choi I.G."/>
            <person name="Park H."/>
            <person name="Plett J.M."/>
            <person name="Magnuson J."/>
            <person name="Spatafora J.W."/>
            <person name="Nagy L.G."/>
            <person name="Henrissat B."/>
            <person name="Grigoriev I.V."/>
            <person name="Yang Z.L."/>
            <person name="Xu J."/>
            <person name="Martin F.M."/>
        </authorList>
    </citation>
    <scope>NUCLEOTIDE SEQUENCE</scope>
    <source>
        <strain evidence="5">KKN 215</strain>
    </source>
</reference>
<dbReference type="OrthoDB" id="21449at2759"/>
<feature type="domain" description="Bromo" evidence="4">
    <location>
        <begin position="60"/>
        <end position="130"/>
    </location>
</feature>